<evidence type="ECO:0000313" key="8">
    <source>
        <dbReference type="Proteomes" id="UP000193685"/>
    </source>
</evidence>
<sequence length="281" mass="31445">MPPKAATAQPTTLQQRVVTLVQHPQFIWFAGHCLHLACSLRYLLAFVTFSASKHGLAFKASFVGALLTYGIVTYKTFSNPKTRGPIDLQLALKLWTDENVQYFLLAAYWLFISKPIVVALLPYTIFSVFHFLTYLRASVVPAFDETALQENAQTTSARFCRITNSWIKQNYERAMALAARIELLVVGGRVLLGVLTWQLPFHTLAMVGAFLRYRYSTSAFTRTQFSQLALTLDHAVADPRVPAPVKQGWQTIRGLVSQYLGRMPASVPQNAGAASQERKTQ</sequence>
<dbReference type="PANTHER" id="PTHR12703">
    <property type="entry name" value="TRANSMEMBRANE PROTEIN 33"/>
    <property type="match status" value="1"/>
</dbReference>
<dbReference type="RefSeq" id="XP_040727910.1">
    <property type="nucleotide sequence ID" value="XM_040866076.1"/>
</dbReference>
<dbReference type="EMBL" id="MCFI01000002">
    <property type="protein sequence ID" value="ORY87054.1"/>
    <property type="molecule type" value="Genomic_DNA"/>
</dbReference>
<keyword evidence="4 6" id="KW-1133">Transmembrane helix</keyword>
<feature type="transmembrane region" description="Helical" evidence="6">
    <location>
        <begin position="56"/>
        <end position="74"/>
    </location>
</feature>
<comment type="similarity">
    <text evidence="2">Belongs to the PER33/POM33 family.</text>
</comment>
<reference evidence="7 8" key="1">
    <citation type="submission" date="2016-07" db="EMBL/GenBank/DDBJ databases">
        <title>Pervasive Adenine N6-methylation of Active Genes in Fungi.</title>
        <authorList>
            <consortium name="DOE Joint Genome Institute"/>
            <person name="Mondo S.J."/>
            <person name="Dannebaum R.O."/>
            <person name="Kuo R.C."/>
            <person name="Labutti K."/>
            <person name="Haridas S."/>
            <person name="Kuo A."/>
            <person name="Salamov A."/>
            <person name="Ahrendt S.R."/>
            <person name="Lipzen A."/>
            <person name="Sullivan W."/>
            <person name="Andreopoulos W.B."/>
            <person name="Clum A."/>
            <person name="Lindquist E."/>
            <person name="Daum C."/>
            <person name="Ramamoorthy G.K."/>
            <person name="Gryganskyi A."/>
            <person name="Culley D."/>
            <person name="Magnuson J.K."/>
            <person name="James T.Y."/>
            <person name="O'Malley M.A."/>
            <person name="Stajich J.E."/>
            <person name="Spatafora J.W."/>
            <person name="Visel A."/>
            <person name="Grigoriev I.V."/>
        </authorList>
    </citation>
    <scope>NUCLEOTIDE SEQUENCE [LARGE SCALE GENOMIC DNA]</scope>
    <source>
        <strain evidence="7 8">12-1054</strain>
    </source>
</reference>
<evidence type="ECO:0000256" key="5">
    <source>
        <dbReference type="ARBA" id="ARBA00023136"/>
    </source>
</evidence>
<dbReference type="GeneID" id="63782675"/>
<evidence type="ECO:0000256" key="3">
    <source>
        <dbReference type="ARBA" id="ARBA00022692"/>
    </source>
</evidence>
<keyword evidence="8" id="KW-1185">Reference proteome</keyword>
<evidence type="ECO:0000256" key="6">
    <source>
        <dbReference type="SAM" id="Phobius"/>
    </source>
</evidence>
<evidence type="ECO:0000256" key="1">
    <source>
        <dbReference type="ARBA" id="ARBA00004141"/>
    </source>
</evidence>
<dbReference type="GO" id="GO:0005783">
    <property type="term" value="C:endoplasmic reticulum"/>
    <property type="evidence" value="ECO:0007669"/>
    <property type="project" value="TreeGrafter"/>
</dbReference>
<dbReference type="Pfam" id="PF03661">
    <property type="entry name" value="TMEM33_Pom33"/>
    <property type="match status" value="1"/>
</dbReference>
<accession>A0A1Y2FUU2</accession>
<dbReference type="InterPro" id="IPR005344">
    <property type="entry name" value="TMEM33/Pom33"/>
</dbReference>
<dbReference type="GO" id="GO:0016020">
    <property type="term" value="C:membrane"/>
    <property type="evidence" value="ECO:0007669"/>
    <property type="project" value="UniProtKB-SubCell"/>
</dbReference>
<comment type="subcellular location">
    <subcellularLocation>
        <location evidence="1">Membrane</location>
        <topology evidence="1">Multi-pass membrane protein</topology>
    </subcellularLocation>
</comment>
<evidence type="ECO:0000256" key="4">
    <source>
        <dbReference type="ARBA" id="ARBA00022989"/>
    </source>
</evidence>
<comment type="caution">
    <text evidence="7">The sequence shown here is derived from an EMBL/GenBank/DDBJ whole genome shotgun (WGS) entry which is preliminary data.</text>
</comment>
<proteinExistence type="inferred from homology"/>
<feature type="transmembrane region" description="Helical" evidence="6">
    <location>
        <begin position="26"/>
        <end position="44"/>
    </location>
</feature>
<dbReference type="Proteomes" id="UP000193685">
    <property type="component" value="Unassembled WGS sequence"/>
</dbReference>
<gene>
    <name evidence="7" type="ORF">BCR37DRAFT_142612</name>
</gene>
<dbReference type="PANTHER" id="PTHR12703:SF4">
    <property type="entry name" value="TRANSMEMBRANE PROTEIN 33"/>
    <property type="match status" value="1"/>
</dbReference>
<protein>
    <recommendedName>
        <fullName evidence="9">Endoplasmic reticulum protein</fullName>
    </recommendedName>
</protein>
<organism evidence="7 8">
    <name type="scientific">Protomyces lactucae-debilis</name>
    <dbReference type="NCBI Taxonomy" id="2754530"/>
    <lineage>
        <taxon>Eukaryota</taxon>
        <taxon>Fungi</taxon>
        <taxon>Dikarya</taxon>
        <taxon>Ascomycota</taxon>
        <taxon>Taphrinomycotina</taxon>
        <taxon>Taphrinomycetes</taxon>
        <taxon>Taphrinales</taxon>
        <taxon>Protomycetaceae</taxon>
        <taxon>Protomyces</taxon>
    </lineage>
</organism>
<dbReference type="OrthoDB" id="5581259at2759"/>
<feature type="transmembrane region" description="Helical" evidence="6">
    <location>
        <begin position="102"/>
        <end position="126"/>
    </location>
</feature>
<dbReference type="GO" id="GO:0071786">
    <property type="term" value="P:endoplasmic reticulum tubular network organization"/>
    <property type="evidence" value="ECO:0007669"/>
    <property type="project" value="TreeGrafter"/>
</dbReference>
<dbReference type="GO" id="GO:0061024">
    <property type="term" value="P:membrane organization"/>
    <property type="evidence" value="ECO:0007669"/>
    <property type="project" value="TreeGrafter"/>
</dbReference>
<name>A0A1Y2FUU2_PROLT</name>
<dbReference type="OMA" id="FFSIRPT"/>
<dbReference type="AlphaFoldDB" id="A0A1Y2FUU2"/>
<dbReference type="STRING" id="56484.A0A1Y2FUU2"/>
<evidence type="ECO:0000313" key="7">
    <source>
        <dbReference type="EMBL" id="ORY87054.1"/>
    </source>
</evidence>
<evidence type="ECO:0008006" key="9">
    <source>
        <dbReference type="Google" id="ProtNLM"/>
    </source>
</evidence>
<keyword evidence="3 6" id="KW-0812">Transmembrane</keyword>
<dbReference type="InterPro" id="IPR051645">
    <property type="entry name" value="PER33/POM33_regulator"/>
</dbReference>
<keyword evidence="5 6" id="KW-0472">Membrane</keyword>
<evidence type="ECO:0000256" key="2">
    <source>
        <dbReference type="ARBA" id="ARBA00007322"/>
    </source>
</evidence>